<sequence length="356" mass="39824">MKRTKMSTGNIVKSDFGKTKDGKDVYLYTIKNGKNVEIVVTNIGAILVKCLVKNDKGEVKDVVLGFDTVAEYEENPAFFGATVGPNANRIANAEFTIDGNKYKIDANDGKNNLHSSFVKGFHKQIWNGEILPKENAVRFTYEMPDGLIGIPGNIKMSVTYTLTPDNEIKITYDGSSDKATVLNVTNHSYFNLASHDAGKAGVFDTELWLNASHFNEIDSGAIPTGNLIEVKGTAMDFTTPHKIGERIDDKWTQMTMVKGYDHNFCVDNYNHQLQKIACAKCDGRTMEVYTDLPGVQFYSGNNMEPIKGKNGFQYDFRGAFCLETQFFPNSVNDKRFVSPIKKANEPYHSETIYKFI</sequence>
<evidence type="ECO:0000256" key="6">
    <source>
        <dbReference type="ARBA" id="ARBA00023277"/>
    </source>
</evidence>
<dbReference type="EMBL" id="MCOG01000030">
    <property type="protein sequence ID" value="ORY74170.1"/>
    <property type="molecule type" value="Genomic_DNA"/>
</dbReference>
<dbReference type="PANTHER" id="PTHR10091">
    <property type="entry name" value="ALDOSE-1-EPIMERASE"/>
    <property type="match status" value="1"/>
</dbReference>
<evidence type="ECO:0000256" key="7">
    <source>
        <dbReference type="PIRNR" id="PIRNR005096"/>
    </source>
</evidence>
<dbReference type="Gene3D" id="2.70.98.10">
    <property type="match status" value="1"/>
</dbReference>
<dbReference type="SUPFAM" id="SSF74650">
    <property type="entry name" value="Galactose mutarotase-like"/>
    <property type="match status" value="1"/>
</dbReference>
<dbReference type="PANTHER" id="PTHR10091:SF0">
    <property type="entry name" value="GALACTOSE MUTAROTASE"/>
    <property type="match status" value="1"/>
</dbReference>
<comment type="catalytic activity">
    <reaction evidence="1 7">
        <text>alpha-D-glucose = beta-D-glucose</text>
        <dbReference type="Rhea" id="RHEA:10264"/>
        <dbReference type="ChEBI" id="CHEBI:15903"/>
        <dbReference type="ChEBI" id="CHEBI:17925"/>
        <dbReference type="EC" id="5.1.3.3"/>
    </reaction>
</comment>
<dbReference type="InterPro" id="IPR018052">
    <property type="entry name" value="Ald1_epimerase_CS"/>
</dbReference>
<dbReference type="PIRSF" id="PIRSF005096">
    <property type="entry name" value="GALM"/>
    <property type="match status" value="1"/>
</dbReference>
<dbReference type="Pfam" id="PF01263">
    <property type="entry name" value="Aldose_epim"/>
    <property type="match status" value="1"/>
</dbReference>
<keyword evidence="12" id="KW-1185">Reference proteome</keyword>
<dbReference type="EC" id="5.1.3.3" evidence="4 7"/>
<accession>A0A1Y2ERE7</accession>
<feature type="active site" description="Proton acceptor" evidence="8">
    <location>
        <position position="323"/>
    </location>
</feature>
<dbReference type="InterPro" id="IPR014718">
    <property type="entry name" value="GH-type_carb-bd"/>
</dbReference>
<evidence type="ECO:0000256" key="5">
    <source>
        <dbReference type="ARBA" id="ARBA00023235"/>
    </source>
</evidence>
<protein>
    <recommendedName>
        <fullName evidence="4 7">Aldose 1-epimerase</fullName>
        <ecNumber evidence="4 7">5.1.3.3</ecNumber>
    </recommendedName>
</protein>
<comment type="pathway">
    <text evidence="2 7">Carbohydrate metabolism; hexose metabolism.</text>
</comment>
<evidence type="ECO:0000256" key="4">
    <source>
        <dbReference type="ARBA" id="ARBA00013185"/>
    </source>
</evidence>
<dbReference type="GO" id="GO:0006006">
    <property type="term" value="P:glucose metabolic process"/>
    <property type="evidence" value="ECO:0007669"/>
    <property type="project" value="TreeGrafter"/>
</dbReference>
<comment type="caution">
    <text evidence="11">The sequence shown here is derived from an EMBL/GenBank/DDBJ whole genome shotgun (WGS) entry which is preliminary data.</text>
</comment>
<evidence type="ECO:0000256" key="9">
    <source>
        <dbReference type="PIRSR" id="PIRSR005096-2"/>
    </source>
</evidence>
<dbReference type="OrthoDB" id="274691at2759"/>
<dbReference type="InterPro" id="IPR047215">
    <property type="entry name" value="Galactose_mutarotase-like"/>
</dbReference>
<dbReference type="GO" id="GO:0030246">
    <property type="term" value="F:carbohydrate binding"/>
    <property type="evidence" value="ECO:0007669"/>
    <property type="project" value="InterPro"/>
</dbReference>
<gene>
    <name evidence="11" type="ORF">LY90DRAFT_451576</name>
</gene>
<comment type="similarity">
    <text evidence="3 7">Belongs to the aldose epimerase family.</text>
</comment>
<organism evidence="11 12">
    <name type="scientific">Neocallimastix californiae</name>
    <dbReference type="NCBI Taxonomy" id="1754190"/>
    <lineage>
        <taxon>Eukaryota</taxon>
        <taxon>Fungi</taxon>
        <taxon>Fungi incertae sedis</taxon>
        <taxon>Chytridiomycota</taxon>
        <taxon>Chytridiomycota incertae sedis</taxon>
        <taxon>Neocallimastigomycetes</taxon>
        <taxon>Neocallimastigales</taxon>
        <taxon>Neocallimastigaceae</taxon>
        <taxon>Neocallimastix</taxon>
    </lineage>
</organism>
<dbReference type="STRING" id="1754190.A0A1Y2ERE7"/>
<dbReference type="CDD" id="cd09019">
    <property type="entry name" value="galactose_mutarotase_like"/>
    <property type="match status" value="1"/>
</dbReference>
<feature type="binding site" evidence="10">
    <location>
        <begin position="187"/>
        <end position="189"/>
    </location>
    <ligand>
        <name>beta-D-galactose</name>
        <dbReference type="ChEBI" id="CHEBI:27667"/>
    </ligand>
</feature>
<dbReference type="GO" id="GO:0033499">
    <property type="term" value="P:galactose catabolic process via UDP-galactose, Leloir pathway"/>
    <property type="evidence" value="ECO:0007669"/>
    <property type="project" value="TreeGrafter"/>
</dbReference>
<evidence type="ECO:0000256" key="1">
    <source>
        <dbReference type="ARBA" id="ARBA00001614"/>
    </source>
</evidence>
<name>A0A1Y2ERE7_9FUNG</name>
<dbReference type="UniPathway" id="UPA00242"/>
<keyword evidence="5 7" id="KW-0413">Isomerase</keyword>
<proteinExistence type="inferred from homology"/>
<evidence type="ECO:0000256" key="8">
    <source>
        <dbReference type="PIRSR" id="PIRSR005096-1"/>
    </source>
</evidence>
<dbReference type="PROSITE" id="PS00545">
    <property type="entry name" value="ALDOSE_1_EPIMERASE"/>
    <property type="match status" value="1"/>
</dbReference>
<dbReference type="AlphaFoldDB" id="A0A1Y2ERE7"/>
<reference evidence="11 12" key="1">
    <citation type="submission" date="2016-08" db="EMBL/GenBank/DDBJ databases">
        <title>A Parts List for Fungal Cellulosomes Revealed by Comparative Genomics.</title>
        <authorList>
            <consortium name="DOE Joint Genome Institute"/>
            <person name="Haitjema C.H."/>
            <person name="Gilmore S.P."/>
            <person name="Henske J.K."/>
            <person name="Solomon K.V."/>
            <person name="De Groot R."/>
            <person name="Kuo A."/>
            <person name="Mondo S.J."/>
            <person name="Salamov A.A."/>
            <person name="Labutti K."/>
            <person name="Zhao Z."/>
            <person name="Chiniquy J."/>
            <person name="Barry K."/>
            <person name="Brewer H.M."/>
            <person name="Purvine S.O."/>
            <person name="Wright A.T."/>
            <person name="Boxma B."/>
            <person name="Van Alen T."/>
            <person name="Hackstein J.H."/>
            <person name="Baker S.E."/>
            <person name="Grigoriev I.V."/>
            <person name="O'Malley M.A."/>
        </authorList>
    </citation>
    <scope>NUCLEOTIDE SEQUENCE [LARGE SCALE GENOMIC DNA]</scope>
    <source>
        <strain evidence="11 12">G1</strain>
    </source>
</reference>
<evidence type="ECO:0000256" key="3">
    <source>
        <dbReference type="ARBA" id="ARBA00006206"/>
    </source>
</evidence>
<dbReference type="Proteomes" id="UP000193920">
    <property type="component" value="Unassembled WGS sequence"/>
</dbReference>
<dbReference type="InterPro" id="IPR011013">
    <property type="entry name" value="Gal_mutarotase_sf_dom"/>
</dbReference>
<keyword evidence="6 7" id="KW-0119">Carbohydrate metabolism</keyword>
<evidence type="ECO:0000313" key="12">
    <source>
        <dbReference type="Proteomes" id="UP000193920"/>
    </source>
</evidence>
<dbReference type="NCBIfam" id="NF008277">
    <property type="entry name" value="PRK11055.1"/>
    <property type="match status" value="1"/>
</dbReference>
<dbReference type="InterPro" id="IPR008183">
    <property type="entry name" value="Aldose_1/G6P_1-epimerase"/>
</dbReference>
<evidence type="ECO:0000256" key="10">
    <source>
        <dbReference type="PIRSR" id="PIRSR005096-3"/>
    </source>
</evidence>
<evidence type="ECO:0000313" key="11">
    <source>
        <dbReference type="EMBL" id="ORY74170.1"/>
    </source>
</evidence>
<dbReference type="InterPro" id="IPR015443">
    <property type="entry name" value="Aldose_1-epimerase"/>
</dbReference>
<dbReference type="GO" id="GO:0004034">
    <property type="term" value="F:aldose 1-epimerase activity"/>
    <property type="evidence" value="ECO:0007669"/>
    <property type="project" value="UniProtKB-EC"/>
</dbReference>
<evidence type="ECO:0000256" key="2">
    <source>
        <dbReference type="ARBA" id="ARBA00005028"/>
    </source>
</evidence>
<feature type="active site" description="Proton donor" evidence="8">
    <location>
        <position position="187"/>
    </location>
</feature>
<feature type="binding site" evidence="10">
    <location>
        <begin position="88"/>
        <end position="89"/>
    </location>
    <ligand>
        <name>beta-D-galactose</name>
        <dbReference type="ChEBI" id="CHEBI:27667"/>
    </ligand>
</feature>
<feature type="binding site" evidence="9">
    <location>
        <position position="261"/>
    </location>
    <ligand>
        <name>beta-D-galactose</name>
        <dbReference type="ChEBI" id="CHEBI:27667"/>
    </ligand>
</feature>